<protein>
    <submittedName>
        <fullName evidence="5">S1-C subfamily serine protease</fullName>
    </submittedName>
</protein>
<dbReference type="InterPro" id="IPR051201">
    <property type="entry name" value="Chloro_Bact_Ser_Proteases"/>
</dbReference>
<keyword evidence="3" id="KW-0720">Serine protease</keyword>
<sequence length="241" mass="26201">MKWRGSILLSIVLLTGGMLMIVYINKTVPEKLQRESTIILSNQISEDKRKNVKEIIHDTQKLVVMIETENSLGSGFLYNKKGDIITNAHVVTGSSKVKIKMANYKQLEGMVIGISKEIDVAVIRVKGLTGKEPLPLSKRDAEVGDEVLALGSPLGLQNSVTSGMISGVNRDLEIPPFSYKNTYQISAPIAPGNSGGPLIRKDTGEVIGINSALSEEGQIGFSLPITQILPLVENWSKHPKI</sequence>
<evidence type="ECO:0000256" key="4">
    <source>
        <dbReference type="SAM" id="Phobius"/>
    </source>
</evidence>
<dbReference type="AlphaFoldDB" id="A0AAJ1WIE7"/>
<dbReference type="PANTHER" id="PTHR43343:SF3">
    <property type="entry name" value="PROTEASE DO-LIKE 8, CHLOROPLASTIC"/>
    <property type="match status" value="1"/>
</dbReference>
<keyword evidence="4" id="KW-0472">Membrane</keyword>
<evidence type="ECO:0000256" key="3">
    <source>
        <dbReference type="ARBA" id="ARBA00022825"/>
    </source>
</evidence>
<evidence type="ECO:0000256" key="1">
    <source>
        <dbReference type="ARBA" id="ARBA00022670"/>
    </source>
</evidence>
<dbReference type="GO" id="GO:0004252">
    <property type="term" value="F:serine-type endopeptidase activity"/>
    <property type="evidence" value="ECO:0007669"/>
    <property type="project" value="InterPro"/>
</dbReference>
<evidence type="ECO:0000313" key="6">
    <source>
        <dbReference type="Proteomes" id="UP001237207"/>
    </source>
</evidence>
<keyword evidence="4" id="KW-1133">Transmembrane helix</keyword>
<accession>A0AAJ1WIE7</accession>
<organism evidence="5 6">
    <name type="scientific">Oikeobacillus pervagus</name>
    <dbReference type="NCBI Taxonomy" id="1325931"/>
    <lineage>
        <taxon>Bacteria</taxon>
        <taxon>Bacillati</taxon>
        <taxon>Bacillota</taxon>
        <taxon>Bacilli</taxon>
        <taxon>Bacillales</taxon>
        <taxon>Bacillaceae</taxon>
        <taxon>Oikeobacillus</taxon>
    </lineage>
</organism>
<keyword evidence="2" id="KW-0378">Hydrolase</keyword>
<proteinExistence type="predicted"/>
<evidence type="ECO:0000313" key="5">
    <source>
        <dbReference type="EMBL" id="MDQ0214338.1"/>
    </source>
</evidence>
<dbReference type="Proteomes" id="UP001237207">
    <property type="component" value="Unassembled WGS sequence"/>
</dbReference>
<evidence type="ECO:0000256" key="2">
    <source>
        <dbReference type="ARBA" id="ARBA00022801"/>
    </source>
</evidence>
<dbReference type="PRINTS" id="PR00834">
    <property type="entry name" value="PROTEASES2C"/>
</dbReference>
<reference evidence="5" key="1">
    <citation type="submission" date="2023-07" db="EMBL/GenBank/DDBJ databases">
        <title>Genomic Encyclopedia of Type Strains, Phase IV (KMG-IV): sequencing the most valuable type-strain genomes for metagenomic binning, comparative biology and taxonomic classification.</title>
        <authorList>
            <person name="Goeker M."/>
        </authorList>
    </citation>
    <scope>NUCLEOTIDE SEQUENCE</scope>
    <source>
        <strain evidence="5">DSM 23947</strain>
    </source>
</reference>
<keyword evidence="4" id="KW-0812">Transmembrane</keyword>
<dbReference type="SUPFAM" id="SSF50494">
    <property type="entry name" value="Trypsin-like serine proteases"/>
    <property type="match status" value="1"/>
</dbReference>
<gene>
    <name evidence="5" type="ORF">J2S13_000734</name>
</gene>
<dbReference type="RefSeq" id="WP_307256331.1">
    <property type="nucleotide sequence ID" value="NZ_JAUSUC010000006.1"/>
</dbReference>
<dbReference type="Gene3D" id="2.40.10.120">
    <property type="match status" value="1"/>
</dbReference>
<comment type="caution">
    <text evidence="5">The sequence shown here is derived from an EMBL/GenBank/DDBJ whole genome shotgun (WGS) entry which is preliminary data.</text>
</comment>
<dbReference type="GO" id="GO:0006508">
    <property type="term" value="P:proteolysis"/>
    <property type="evidence" value="ECO:0007669"/>
    <property type="project" value="UniProtKB-KW"/>
</dbReference>
<feature type="transmembrane region" description="Helical" evidence="4">
    <location>
        <begin position="6"/>
        <end position="24"/>
    </location>
</feature>
<dbReference type="PANTHER" id="PTHR43343">
    <property type="entry name" value="PEPTIDASE S12"/>
    <property type="match status" value="1"/>
</dbReference>
<dbReference type="Pfam" id="PF13365">
    <property type="entry name" value="Trypsin_2"/>
    <property type="match status" value="1"/>
</dbReference>
<dbReference type="InterPro" id="IPR009003">
    <property type="entry name" value="Peptidase_S1_PA"/>
</dbReference>
<dbReference type="InterPro" id="IPR001940">
    <property type="entry name" value="Peptidase_S1C"/>
</dbReference>
<name>A0AAJ1WIE7_9BACI</name>
<keyword evidence="1 5" id="KW-0645">Protease</keyword>
<dbReference type="EMBL" id="JAUSUC010000006">
    <property type="protein sequence ID" value="MDQ0214338.1"/>
    <property type="molecule type" value="Genomic_DNA"/>
</dbReference>
<keyword evidence="6" id="KW-1185">Reference proteome</keyword>